<feature type="region of interest" description="Disordered" evidence="1">
    <location>
        <begin position="1129"/>
        <end position="1208"/>
    </location>
</feature>
<feature type="compositionally biased region" description="Basic and acidic residues" evidence="1">
    <location>
        <begin position="730"/>
        <end position="761"/>
    </location>
</feature>
<proteinExistence type="predicted"/>
<dbReference type="Proteomes" id="UP001283361">
    <property type="component" value="Unassembled WGS sequence"/>
</dbReference>
<feature type="region of interest" description="Disordered" evidence="1">
    <location>
        <begin position="57"/>
        <end position="86"/>
    </location>
</feature>
<dbReference type="PANTHER" id="PTHR14918">
    <property type="entry name" value="KICSTOR COMPLEX PROTEIN SZT2"/>
    <property type="match status" value="1"/>
</dbReference>
<dbReference type="InterPro" id="IPR033228">
    <property type="entry name" value="SZT2"/>
</dbReference>
<feature type="region of interest" description="Disordered" evidence="1">
    <location>
        <begin position="2290"/>
        <end position="2414"/>
    </location>
</feature>
<name>A0AAE1AV19_9GAST</name>
<dbReference type="EMBL" id="JAWDGP010001105">
    <property type="protein sequence ID" value="KAK3794559.1"/>
    <property type="molecule type" value="Genomic_DNA"/>
</dbReference>
<gene>
    <name evidence="2" type="ORF">RRG08_003708</name>
</gene>
<feature type="region of interest" description="Disordered" evidence="1">
    <location>
        <begin position="173"/>
        <end position="291"/>
    </location>
</feature>
<feature type="region of interest" description="Disordered" evidence="1">
    <location>
        <begin position="2632"/>
        <end position="2654"/>
    </location>
</feature>
<feature type="region of interest" description="Disordered" evidence="1">
    <location>
        <begin position="2170"/>
        <end position="2196"/>
    </location>
</feature>
<feature type="region of interest" description="Disordered" evidence="1">
    <location>
        <begin position="730"/>
        <end position="773"/>
    </location>
</feature>
<feature type="compositionally biased region" description="Polar residues" evidence="1">
    <location>
        <begin position="1805"/>
        <end position="1825"/>
    </location>
</feature>
<evidence type="ECO:0000313" key="3">
    <source>
        <dbReference type="Proteomes" id="UP001283361"/>
    </source>
</evidence>
<feature type="compositionally biased region" description="Low complexity" evidence="1">
    <location>
        <begin position="1068"/>
        <end position="1081"/>
    </location>
</feature>
<feature type="compositionally biased region" description="Basic and acidic residues" evidence="1">
    <location>
        <begin position="393"/>
        <end position="404"/>
    </location>
</feature>
<protein>
    <submittedName>
        <fullName evidence="2">Uncharacterized protein</fullName>
    </submittedName>
</protein>
<feature type="compositionally biased region" description="Acidic residues" evidence="1">
    <location>
        <begin position="1190"/>
        <end position="1203"/>
    </location>
</feature>
<feature type="compositionally biased region" description="Basic and acidic residues" evidence="1">
    <location>
        <begin position="74"/>
        <end position="85"/>
    </location>
</feature>
<sequence>MTCQRDVASTVISVSGAGLFRPNRYVDFYPFDYECVSSLSTFEHLVYLCENNTQPSPDLLPSLQPSPPSTPGQRLREKKPEETSFRSKSTVNLVPFPFDLQSLLPRSQQAKLLFSTFVIGDANTVSEDLLDPKGPNELLLSLFYDKLKENHSNEILLSAEDCSRFLQQVSNRSQSKDSNAGLAKHFHDTGSNATSLDKSPYGAAGKRSTPDSHHSSPNQTAKQTDRNPKPNRESPQNTENVSKYFHSKYTSQQTSKPGSASTNGSLDNDSGQENGEEDPSQEPSSGHSPMWKCYIKREGSDHLLMTFVPSTFEDLLLLNPAPDPEPVPDNLDLLGHDGAEPHVTAESLFGTSVEAEIFIRELPPILPCLAEKDKVKNDKRNQTPEGIENPSDDETRDRENKNEEVQDWVNSSSRCMKPAFSGELQMPVYTYSCQLKHVTNSLIERWTFKLPEDVVHDFTYKSNVCSGGNPSLRERCFGKESGLLKQEDQQSRGGSSDRRSTDSTSIAIEVFKEHCLMLADLYSKAFVTGVFQSLQQSYYLDSRDVFAAINDICDRSYPLETDMTTHLLASCCHMQNLVHRARRLEKKAEEASGGRRTSADSVNDFGGDVDSSRGGAIFTRQVSVRFQEIDLQKEDEAPKIPEVLQLPDQILELSPEEWSHLSPMDCHQAKDQKQLLETVRAKFQEAFGLCLKQVPSLPDFYFYCPNIGQIDSASDIDDKELAAAYDGNRDLIGDTREEEEKAKVEEENEPSLRDASMESNREVSSLDSLEGNSSTDLEEGCDLLPLFVHFTCTIKQKSSAQQTSVRKVPLCLGDLAQSIKEPLRSVDFGDFKVTFDINCLTLPSEPFHRFSFQSFLSNCSQSSTEIEDSGEEPGHMANSTPKPIGNPISHLPKLQSSAIYGFKEEIESLMQEEVISALRHMFPISADTLSFVADYIHNGVDYQIKTARYQIVNMQFVFDTDQSLNMFIQEFERMSLPGYKLTREGDYYFLIINKTQPLNYPEECNQSEGRENQKETELSYLQQYNQQFDAESIMGKEERSSSLPCIFPSTDPDKQGMVPIVGCPPCAPSGQSQRPRSSSDGKFLSRPLSAGLSETEHRTARSSGGDGRSKPHEIGKLLSELSVDQSLKKSSSFTGLQRPQVRSPVTNGARSRHCSAPSGHAGGNLGGHSRQSTLPQSPSVISSRNSTNDDGFDGDISDNEQDESGSVSDISTIYPELPDFWLLMQIHRDRTEVFFHSRELTDNGLEVNGQHHSLYCLATDNIHKVCRKVNQALLLKELNKTKSCLSLLVPEADQDFAWPRKKNDSDGSEEDEWENDMQGNLVAFMGAMPAGFFACPVVWQHKFFLHPRLHISKVGGEPAGLLVIRNALRTFDVQNRNNMFVVEDLSSGNVFYLRLKRTQVFQEQVELDLEASLSDSNQFTKQFSQTSKGESDTVSLSSSIGRQSGRTEEVVELTVHGIADVGTDIKEDLMQLLQKKLDDALLDAICVMLSRNPLCKLKRDDVSFIQKPQSEPMQSLLLTIPGHFSSYLMALMYYLQQNLLQFLHTPNYVDSNPAFHFQDYHCGVQSAIPSDKVYLYVRPQEGGGKGIACISVSLVDGRGEEVKLLGCPLPVKNTNCSMRSQDEFEKFVETTRHERSTSDFRPGPTALVQFRIWGCGQLDFKNLCGRLEASVRHTLCDIVMEYFMLTVPVCSVPRNLCDTYGAPMSSLPASPTKMPSDSHEKRPSTLVRKLSAEPGNRSAHGMSSIFSSFVDMRQVSSAALTSEATGAAGKFLDFNTAPGHQSDALSLPRTPMSAHSTGTGSGTGNRLSRQSRPGETHSTPSPDARSLQSIIAMYEAGDKGSLHPDLSSLMEPWMSYCHKTGVPSVVKTTLNFQSKFSIDFVMKELQSSITSICSEVTLKTFKMIPSMVPGQLPQGVPFIPCKSSIADVHLSRRLAGLTAGGGKIGLLGIGRNMYQWQCTVQEHQEATPCFPSSVLRACRGSQKHMPQVPEMEGKVQEAKKHGTSEKIFIPRQKFLLILCTDKQMTLMMYNWSSDLVISVEKTATRLVQWHNARSHVLDSIIAQKMGLYHHFTFSDLQFTPTQNPFTQSSSEVDYLIKYHTPPRDYQRRSSSLSVKERERNYQYPMKRIVPFDQTYKNLPQAKPLDRLMCNICHDPVSRHGHQTQDLRLLSKQDKQQQSSLAQQHHQQTRKDATDEKIPVTKIMDPAFQQGMHLNEVKRLISQEEERNKLYHLYIGWFRTNWKSDANQPILEDYLVQLKRAGRLFHYCATPLIFSASWRQAVVQKTTGRINKTAGGERPPADFKNSNPLLSSNHVAGHGNLASGGGAGPSASNVTTPATPDRTQKMFSNYLPVPSPNRSRHSSGASNISAKARQEELSGLGGRKGSGQLDPLSGAGKGRGSKSWETNGEDQGEEPEEAWHLELRQCFMDEYQQYLISELGFIKVNVDPSGPKRGHSPYTASASKVGPVNLQKLLTGGIIVMELSFRQEFFCVKMFAVDWSQLQVIVNQQMHLIFVDECDKYKDLIHVHSFAHDFHLRCVQQYLRNPDASSIFPSGFDLDSFLSDFRQIFPYPPSFSRNCLQQDCVTLPELPFPGHMLYDYMLRQMGVQEMNVVRMGDKFALVKHSSFHLPARAKDHRDFHSSRSPRDSEANLDSGSLESYDAGLVIINNSGRAEGSGAVEDSMKLVLKYFTVLTRQRDCYPIRTLHRALGEFGGKRPLGQAASVGSSGLAMGDPCKPVAVKQHIGLRKEHVNYRGYSNIHQRLMYTALITQSEKGKEKILEMVKISEKKCRRDYLWQRLIISRNDTEEGNKRRSETSDSSESMLTPLSSLEFCELLESVAVSPLNEIDPQLTPLFNMPISWHQGLFSVLMTKYPEAYRCFQSPDRMTQYILVWNSNNLDMFAMLSLNKTEAKTELSAVMKEPVAADSMHSPSQPNLPLYSLQTHVEDFVNVCCYHVWSSMLH</sequence>
<feature type="region of interest" description="Disordered" evidence="1">
    <location>
        <begin position="376"/>
        <end position="405"/>
    </location>
</feature>
<feature type="compositionally biased region" description="Polar residues" evidence="1">
    <location>
        <begin position="1169"/>
        <end position="1189"/>
    </location>
</feature>
<feature type="region of interest" description="Disordered" evidence="1">
    <location>
        <begin position="1705"/>
        <end position="1739"/>
    </location>
</feature>
<comment type="caution">
    <text evidence="2">The sequence shown here is derived from an EMBL/GenBank/DDBJ whole genome shotgun (WGS) entry which is preliminary data.</text>
</comment>
<feature type="region of interest" description="Disordered" evidence="1">
    <location>
        <begin position="863"/>
        <end position="887"/>
    </location>
</feature>
<dbReference type="GO" id="GO:0005777">
    <property type="term" value="C:peroxisome"/>
    <property type="evidence" value="ECO:0007669"/>
    <property type="project" value="InterPro"/>
</dbReference>
<dbReference type="PANTHER" id="PTHR14918:SF3">
    <property type="entry name" value="KICSTOR COMPLEX PROTEIN SZT2"/>
    <property type="match status" value="1"/>
</dbReference>
<keyword evidence="3" id="KW-1185">Reference proteome</keyword>
<evidence type="ECO:0000256" key="1">
    <source>
        <dbReference type="SAM" id="MobiDB-lite"/>
    </source>
</evidence>
<feature type="compositionally biased region" description="Polar residues" evidence="1">
    <location>
        <begin position="248"/>
        <end position="273"/>
    </location>
</feature>
<feature type="compositionally biased region" description="Low complexity" evidence="1">
    <location>
        <begin position="2175"/>
        <end position="2185"/>
    </location>
</feature>
<feature type="compositionally biased region" description="Basic and acidic residues" evidence="1">
    <location>
        <begin position="223"/>
        <end position="232"/>
    </location>
</feature>
<evidence type="ECO:0000313" key="2">
    <source>
        <dbReference type="EMBL" id="KAK3794559.1"/>
    </source>
</evidence>
<feature type="compositionally biased region" description="Polar residues" evidence="1">
    <location>
        <begin position="2303"/>
        <end position="2313"/>
    </location>
</feature>
<feature type="region of interest" description="Disordered" evidence="1">
    <location>
        <begin position="1782"/>
        <end position="1825"/>
    </location>
</feature>
<accession>A0AAE1AV19</accession>
<organism evidence="2 3">
    <name type="scientific">Elysia crispata</name>
    <name type="common">lettuce slug</name>
    <dbReference type="NCBI Taxonomy" id="231223"/>
    <lineage>
        <taxon>Eukaryota</taxon>
        <taxon>Metazoa</taxon>
        <taxon>Spiralia</taxon>
        <taxon>Lophotrochozoa</taxon>
        <taxon>Mollusca</taxon>
        <taxon>Gastropoda</taxon>
        <taxon>Heterobranchia</taxon>
        <taxon>Euthyneura</taxon>
        <taxon>Panpulmonata</taxon>
        <taxon>Sacoglossa</taxon>
        <taxon>Placobranchoidea</taxon>
        <taxon>Plakobranchidae</taxon>
        <taxon>Elysia</taxon>
    </lineage>
</organism>
<feature type="region of interest" description="Disordered" evidence="1">
    <location>
        <begin position="1057"/>
        <end position="1112"/>
    </location>
</feature>
<reference evidence="2" key="1">
    <citation type="journal article" date="2023" name="G3 (Bethesda)">
        <title>A reference genome for the long-term kleptoplast-retaining sea slug Elysia crispata morphotype clarki.</title>
        <authorList>
            <person name="Eastman K.E."/>
            <person name="Pendleton A.L."/>
            <person name="Shaikh M.A."/>
            <person name="Suttiyut T."/>
            <person name="Ogas R."/>
            <person name="Tomko P."/>
            <person name="Gavelis G."/>
            <person name="Widhalm J.R."/>
            <person name="Wisecaver J.H."/>
        </authorList>
    </citation>
    <scope>NUCLEOTIDE SEQUENCE</scope>
    <source>
        <strain evidence="2">ECLA1</strain>
    </source>
</reference>
<feature type="compositionally biased region" description="Polar residues" evidence="1">
    <location>
        <begin position="762"/>
        <end position="773"/>
    </location>
</feature>
<feature type="region of interest" description="Disordered" evidence="1">
    <location>
        <begin position="585"/>
        <end position="605"/>
    </location>
</feature>
<feature type="compositionally biased region" description="Basic and acidic residues" evidence="1">
    <location>
        <begin position="2632"/>
        <end position="2648"/>
    </location>
</feature>